<keyword evidence="2" id="KW-1185">Reference proteome</keyword>
<evidence type="ECO:0000313" key="2">
    <source>
        <dbReference type="Proteomes" id="UP000027604"/>
    </source>
</evidence>
<accession>W0UZE2</accession>
<dbReference type="Proteomes" id="UP000027604">
    <property type="component" value="Chromosome I"/>
</dbReference>
<dbReference type="HOGENOM" id="CLU_3234684_0_0_4"/>
<evidence type="ECO:0000313" key="1">
    <source>
        <dbReference type="EMBL" id="CDG80981.1"/>
    </source>
</evidence>
<reference evidence="1 2" key="1">
    <citation type="journal article" date="2015" name="Genome Announc.">
        <title>Genome Sequence of Mushroom Soft-Rot Pathogen Janthinobacterium agaricidamnosum.</title>
        <authorList>
            <person name="Graupner K."/>
            <person name="Lackner G."/>
            <person name="Hertweck C."/>
        </authorList>
    </citation>
    <scope>NUCLEOTIDE SEQUENCE [LARGE SCALE GENOMIC DNA]</scope>
    <source>
        <strain evidence="2">NBRC 102515 / DSM 9628</strain>
    </source>
</reference>
<dbReference type="AlphaFoldDB" id="W0UZE2"/>
<proteinExistence type="predicted"/>
<gene>
    <name evidence="1" type="ORF">GJA_320</name>
</gene>
<dbReference type="EMBL" id="HG322949">
    <property type="protein sequence ID" value="CDG80981.1"/>
    <property type="molecule type" value="Genomic_DNA"/>
</dbReference>
<name>W0UZE2_9BURK</name>
<sequence length="43" mass="5446">MRKRRHFQKLSDYRAFIRIAKQMFYAGKQRRMQRQVSEQDGIW</sequence>
<dbReference type="KEGG" id="jag:GJA_320"/>
<dbReference type="PATRIC" id="fig|1349767.4.peg.1008"/>
<organism evidence="1 2">
    <name type="scientific">Janthinobacterium agaricidamnosum NBRC 102515 = DSM 9628</name>
    <dbReference type="NCBI Taxonomy" id="1349767"/>
    <lineage>
        <taxon>Bacteria</taxon>
        <taxon>Pseudomonadati</taxon>
        <taxon>Pseudomonadota</taxon>
        <taxon>Betaproteobacteria</taxon>
        <taxon>Burkholderiales</taxon>
        <taxon>Oxalobacteraceae</taxon>
        <taxon>Janthinobacterium</taxon>
    </lineage>
</organism>
<protein>
    <submittedName>
        <fullName evidence="1">Uncharacterized protein</fullName>
    </submittedName>
</protein>